<feature type="disulfide bond" evidence="11">
    <location>
        <begin position="213"/>
        <end position="223"/>
    </location>
</feature>
<keyword evidence="3" id="KW-0964">Secreted</keyword>
<evidence type="ECO:0000256" key="8">
    <source>
        <dbReference type="ARBA" id="ARBA00023136"/>
    </source>
</evidence>
<comment type="subcellular location">
    <subcellularLocation>
        <location evidence="1">Membrane</location>
        <topology evidence="1">Single-pass membrane protein</topology>
    </subcellularLocation>
    <subcellularLocation>
        <location evidence="2">Secreted</location>
    </subcellularLocation>
</comment>
<evidence type="ECO:0000256" key="9">
    <source>
        <dbReference type="ARBA" id="ARBA00023157"/>
    </source>
</evidence>
<dbReference type="SMART" id="SM00202">
    <property type="entry name" value="SR"/>
    <property type="match status" value="2"/>
</dbReference>
<dbReference type="PRINTS" id="PR00258">
    <property type="entry name" value="SPERACTRCPTR"/>
</dbReference>
<keyword evidence="7 13" id="KW-1133">Transmembrane helix</keyword>
<dbReference type="SUPFAM" id="SSF56487">
    <property type="entry name" value="SRCR-like"/>
    <property type="match status" value="2"/>
</dbReference>
<evidence type="ECO:0000256" key="13">
    <source>
        <dbReference type="SAM" id="Phobius"/>
    </source>
</evidence>
<feature type="compositionally biased region" description="Acidic residues" evidence="12">
    <location>
        <begin position="622"/>
        <end position="635"/>
    </location>
</feature>
<keyword evidence="5 14" id="KW-0732">Signal</keyword>
<evidence type="ECO:0000256" key="2">
    <source>
        <dbReference type="ARBA" id="ARBA00004613"/>
    </source>
</evidence>
<dbReference type="PANTHER" id="PTHR48071">
    <property type="entry name" value="SRCR DOMAIN-CONTAINING PROTEIN"/>
    <property type="match status" value="1"/>
</dbReference>
<feature type="disulfide bond" evidence="11">
    <location>
        <begin position="286"/>
        <end position="347"/>
    </location>
</feature>
<dbReference type="GO" id="GO:0031638">
    <property type="term" value="P:zymogen activation"/>
    <property type="evidence" value="ECO:0007669"/>
    <property type="project" value="TreeGrafter"/>
</dbReference>
<accession>A0AAV1HBY4</accession>
<keyword evidence="17" id="KW-1185">Reference proteome</keyword>
<evidence type="ECO:0000313" key="16">
    <source>
        <dbReference type="EMBL" id="CAJ1082789.1"/>
    </source>
</evidence>
<dbReference type="GO" id="GO:0004252">
    <property type="term" value="F:serine-type endopeptidase activity"/>
    <property type="evidence" value="ECO:0007669"/>
    <property type="project" value="TreeGrafter"/>
</dbReference>
<keyword evidence="8 13" id="KW-0472">Membrane</keyword>
<protein>
    <submittedName>
        <fullName evidence="16">T-cell differentiation antigen CD6-like isoform X2</fullName>
    </submittedName>
</protein>
<organism evidence="16 17">
    <name type="scientific">Xyrichtys novacula</name>
    <name type="common">Pearly razorfish</name>
    <name type="synonym">Hemipteronotus novacula</name>
    <dbReference type="NCBI Taxonomy" id="13765"/>
    <lineage>
        <taxon>Eukaryota</taxon>
        <taxon>Metazoa</taxon>
        <taxon>Chordata</taxon>
        <taxon>Craniata</taxon>
        <taxon>Vertebrata</taxon>
        <taxon>Euteleostomi</taxon>
        <taxon>Actinopterygii</taxon>
        <taxon>Neopterygii</taxon>
        <taxon>Teleostei</taxon>
        <taxon>Neoteleostei</taxon>
        <taxon>Acanthomorphata</taxon>
        <taxon>Eupercaria</taxon>
        <taxon>Labriformes</taxon>
        <taxon>Labridae</taxon>
        <taxon>Xyrichtys</taxon>
    </lineage>
</organism>
<dbReference type="GO" id="GO:0005615">
    <property type="term" value="C:extracellular space"/>
    <property type="evidence" value="ECO:0007669"/>
    <property type="project" value="TreeGrafter"/>
</dbReference>
<dbReference type="Gene3D" id="3.10.250.10">
    <property type="entry name" value="SRCR-like domain"/>
    <property type="match status" value="2"/>
</dbReference>
<reference evidence="16" key="1">
    <citation type="submission" date="2023-08" db="EMBL/GenBank/DDBJ databases">
        <authorList>
            <person name="Alioto T."/>
            <person name="Alioto T."/>
            <person name="Gomez Garrido J."/>
        </authorList>
    </citation>
    <scope>NUCLEOTIDE SEQUENCE</scope>
</reference>
<feature type="disulfide bond" evidence="11">
    <location>
        <begin position="317"/>
        <end position="327"/>
    </location>
</feature>
<dbReference type="AlphaFoldDB" id="A0AAV1HBY4"/>
<feature type="chain" id="PRO_5043796614" evidence="14">
    <location>
        <begin position="19"/>
        <end position="635"/>
    </location>
</feature>
<dbReference type="FunFam" id="3.10.250.10:FF:000016">
    <property type="entry name" value="Scavenger receptor cysteine-rich protein type 12"/>
    <property type="match status" value="1"/>
</dbReference>
<dbReference type="PANTHER" id="PTHR48071:SF15">
    <property type="entry name" value="SRCR DOMAIN-CONTAINING PROTEIN"/>
    <property type="match status" value="1"/>
</dbReference>
<keyword evidence="9 11" id="KW-1015">Disulfide bond</keyword>
<dbReference type="InterPro" id="IPR001190">
    <property type="entry name" value="SRCR"/>
</dbReference>
<evidence type="ECO:0000256" key="7">
    <source>
        <dbReference type="ARBA" id="ARBA00022989"/>
    </source>
</evidence>
<dbReference type="GO" id="GO:0005886">
    <property type="term" value="C:plasma membrane"/>
    <property type="evidence" value="ECO:0007669"/>
    <property type="project" value="TreeGrafter"/>
</dbReference>
<dbReference type="PROSITE" id="PS00420">
    <property type="entry name" value="SRCR_1"/>
    <property type="match status" value="1"/>
</dbReference>
<feature type="signal peptide" evidence="14">
    <location>
        <begin position="1"/>
        <end position="18"/>
    </location>
</feature>
<evidence type="ECO:0000256" key="6">
    <source>
        <dbReference type="ARBA" id="ARBA00022737"/>
    </source>
</evidence>
<evidence type="ECO:0000256" key="10">
    <source>
        <dbReference type="ARBA" id="ARBA00023180"/>
    </source>
</evidence>
<evidence type="ECO:0000256" key="14">
    <source>
        <dbReference type="SAM" id="SignalP"/>
    </source>
</evidence>
<dbReference type="PROSITE" id="PS50287">
    <property type="entry name" value="SRCR_2"/>
    <property type="match status" value="2"/>
</dbReference>
<evidence type="ECO:0000256" key="3">
    <source>
        <dbReference type="ARBA" id="ARBA00022525"/>
    </source>
</evidence>
<feature type="disulfide bond" evidence="11">
    <location>
        <begin position="181"/>
        <end position="242"/>
    </location>
</feature>
<evidence type="ECO:0000256" key="5">
    <source>
        <dbReference type="ARBA" id="ARBA00022729"/>
    </source>
</evidence>
<feature type="region of interest" description="Disordered" evidence="12">
    <location>
        <begin position="568"/>
        <end position="635"/>
    </location>
</feature>
<keyword evidence="6" id="KW-0677">Repeat</keyword>
<proteinExistence type="predicted"/>
<feature type="transmembrane region" description="Helical" evidence="13">
    <location>
        <begin position="387"/>
        <end position="412"/>
    </location>
</feature>
<dbReference type="FunFam" id="3.10.250.10:FF:000002">
    <property type="entry name" value="Scavenger receptor cysteine-rich type 1 protein M130"/>
    <property type="match status" value="1"/>
</dbReference>
<feature type="domain" description="SRCR" evidence="15">
    <location>
        <begin position="248"/>
        <end position="348"/>
    </location>
</feature>
<keyword evidence="4 13" id="KW-0812">Transmembrane</keyword>
<feature type="domain" description="SRCR" evidence="15">
    <location>
        <begin position="143"/>
        <end position="243"/>
    </location>
</feature>
<dbReference type="EMBL" id="OY660884">
    <property type="protein sequence ID" value="CAJ1082789.1"/>
    <property type="molecule type" value="Genomic_DNA"/>
</dbReference>
<feature type="disulfide bond" evidence="11">
    <location>
        <begin position="168"/>
        <end position="232"/>
    </location>
</feature>
<dbReference type="Pfam" id="PF00530">
    <property type="entry name" value="SRCR"/>
    <property type="match status" value="2"/>
</dbReference>
<dbReference type="InterPro" id="IPR036772">
    <property type="entry name" value="SRCR-like_dom_sf"/>
</dbReference>
<sequence length="635" mass="69052">MRFLNYIFIIQLSCLCIASQNSSQTEPVHVQEGAEEEEEESSSDLLVHKLSGRCSFTLTMPENSSSSSDVVAVAADSVETLAEQICQDLQCGSVHHVTTASPPPGTTCFHRCLYQDGRLKNCSQSVAGNCSVVSEAVCGHQAVQLSGGSDRCAGRVELWRNGGWGTVCDDRWDLRDAHVVCAQLGCGYAISVTGQGGAFPPGRGPVHLDELNCTGSEEHLWACPSSQDESDCGHKEDAGVVCSEMRAIRLTGGLDRCSGKVEVHRNGSWGTVCDNCWNERLASMVCSMLQCGAKTQMVSRFDPPLAHNNGTLWYYFCRPGVQNLWQCREIINSTHLCTSSKASGVICNGSLGFPAVTTATPLYTSVIPATTDSTSGCPSRSFSKSSVFLFIIAGSLLLFVVLITNTLLCCSYRRRYAFLLKQTHTNQRHSSDHRRNSYQDTVNLVKVTANAPQTDVPSNPGYLWTQLSSADSTSVDTDFEQYEPSVPLSTFHNSQRYRTDTNPLAKPSGLESLFEEGPESGNEMMGVFTGSHEGPTGAEYARVSKISVDSFDSSTSSEDLYENTNNGYVQVTPEEGPTQPPDFSAPVCNGDQAHNHQTRRQRSLGDEEAEPIYSPVSPDENPASEDDYDDVDCLE</sequence>
<dbReference type="Proteomes" id="UP001178508">
    <property type="component" value="Chromosome 21"/>
</dbReference>
<gene>
    <name evidence="16" type="ORF">XNOV1_A016163</name>
</gene>
<evidence type="ECO:0000256" key="4">
    <source>
        <dbReference type="ARBA" id="ARBA00022692"/>
    </source>
</evidence>
<evidence type="ECO:0000313" key="17">
    <source>
        <dbReference type="Proteomes" id="UP001178508"/>
    </source>
</evidence>
<keyword evidence="10" id="KW-0325">Glycoprotein</keyword>
<name>A0AAV1HBY4_XYRNO</name>
<evidence type="ECO:0000256" key="12">
    <source>
        <dbReference type="SAM" id="MobiDB-lite"/>
    </source>
</evidence>
<feature type="disulfide bond" evidence="11">
    <location>
        <begin position="273"/>
        <end position="337"/>
    </location>
</feature>
<evidence type="ECO:0000256" key="11">
    <source>
        <dbReference type="PROSITE-ProRule" id="PRU00196"/>
    </source>
</evidence>
<evidence type="ECO:0000256" key="1">
    <source>
        <dbReference type="ARBA" id="ARBA00004167"/>
    </source>
</evidence>
<evidence type="ECO:0000259" key="15">
    <source>
        <dbReference type="PROSITE" id="PS50287"/>
    </source>
</evidence>